<feature type="region of interest" description="Disordered" evidence="3">
    <location>
        <begin position="1"/>
        <end position="79"/>
    </location>
</feature>
<dbReference type="Proteomes" id="UP000612349">
    <property type="component" value="Unassembled WGS sequence"/>
</dbReference>
<proteinExistence type="inferred from homology"/>
<evidence type="ECO:0008006" key="6">
    <source>
        <dbReference type="Google" id="ProtNLM"/>
    </source>
</evidence>
<evidence type="ECO:0000256" key="3">
    <source>
        <dbReference type="SAM" id="MobiDB-lite"/>
    </source>
</evidence>
<dbReference type="PANTHER" id="PTHR31088">
    <property type="entry name" value="MEMBRANE-ASSOCIATED PROTEIN VIPP1, CHLOROPLASTIC"/>
    <property type="match status" value="1"/>
</dbReference>
<dbReference type="EMBL" id="BMIP01000003">
    <property type="protein sequence ID" value="GGD69621.1"/>
    <property type="molecule type" value="Genomic_DNA"/>
</dbReference>
<feature type="compositionally biased region" description="Basic and acidic residues" evidence="3">
    <location>
        <begin position="32"/>
        <end position="72"/>
    </location>
</feature>
<keyword evidence="5" id="KW-1185">Reference proteome</keyword>
<dbReference type="OrthoDB" id="9779630at2"/>
<dbReference type="InterPro" id="IPR007157">
    <property type="entry name" value="PspA_VIPP1"/>
</dbReference>
<comment type="caution">
    <text evidence="4">The sequence shown here is derived from an EMBL/GenBank/DDBJ whole genome shotgun (WGS) entry which is preliminary data.</text>
</comment>
<dbReference type="PANTHER" id="PTHR31088:SF6">
    <property type="entry name" value="PHAGE SHOCK PROTEIN A"/>
    <property type="match status" value="1"/>
</dbReference>
<feature type="compositionally biased region" description="Polar residues" evidence="3">
    <location>
        <begin position="8"/>
        <end position="17"/>
    </location>
</feature>
<evidence type="ECO:0000313" key="5">
    <source>
        <dbReference type="Proteomes" id="UP000612349"/>
    </source>
</evidence>
<evidence type="ECO:0000313" key="4">
    <source>
        <dbReference type="EMBL" id="GGD69621.1"/>
    </source>
</evidence>
<organism evidence="4 5">
    <name type="scientific">Croceicoccus mobilis</name>
    <dbReference type="NCBI Taxonomy" id="1703339"/>
    <lineage>
        <taxon>Bacteria</taxon>
        <taxon>Pseudomonadati</taxon>
        <taxon>Pseudomonadota</taxon>
        <taxon>Alphaproteobacteria</taxon>
        <taxon>Sphingomonadales</taxon>
        <taxon>Erythrobacteraceae</taxon>
        <taxon>Croceicoccus</taxon>
    </lineage>
</organism>
<sequence length="317" mass="35948">MDDKNDLSPETPTPTQNRADDIRALRDTPWAESEKDAGRTRGSRFDREVARLRQSRDNNSRSDQGREEDPIRFRGGNSLRQNGAQLMGIFNRTRDIIAANFSDMIEKADDPEKMIRMIIVEMEETLVEVRAGAARTIADQKEMQRHAVKLERLQADWADKAQLALSKDREDLARAALMEKRKATDLAAQLAEEMDVLEQSLRANEEDIAKLQQRLREARSRQSMIAARLESAENRVRLRKLMTTERVDEALARFEMLERRVDYAEGHADALGMAMKGEPSLAQQIEGLSAPDKVDEELEAMKRALKGDAQGSTGKED</sequence>
<feature type="coiled-coil region" evidence="2">
    <location>
        <begin position="180"/>
        <end position="235"/>
    </location>
</feature>
<name>A0A916Z096_9SPHN</name>
<reference evidence="4" key="1">
    <citation type="journal article" date="2014" name="Int. J. Syst. Evol. Microbiol.">
        <title>Complete genome sequence of Corynebacterium casei LMG S-19264T (=DSM 44701T), isolated from a smear-ripened cheese.</title>
        <authorList>
            <consortium name="US DOE Joint Genome Institute (JGI-PGF)"/>
            <person name="Walter F."/>
            <person name="Albersmeier A."/>
            <person name="Kalinowski J."/>
            <person name="Ruckert C."/>
        </authorList>
    </citation>
    <scope>NUCLEOTIDE SEQUENCE</scope>
    <source>
        <strain evidence="4">CGMCC 1.15360</strain>
    </source>
</reference>
<accession>A0A916Z096</accession>
<protein>
    <recommendedName>
        <fullName evidence="6">Phage shock protein PspA</fullName>
    </recommendedName>
</protein>
<gene>
    <name evidence="4" type="ORF">GCM10010990_18920</name>
</gene>
<dbReference type="Pfam" id="PF04012">
    <property type="entry name" value="PspA_IM30"/>
    <property type="match status" value="1"/>
</dbReference>
<dbReference type="RefSeq" id="WP_082922178.1">
    <property type="nucleotide sequence ID" value="NZ_BMIP01000003.1"/>
</dbReference>
<comment type="similarity">
    <text evidence="1">Belongs to the PspA/Vipp/IM30 family.</text>
</comment>
<dbReference type="AlphaFoldDB" id="A0A916Z096"/>
<keyword evidence="2" id="KW-0175">Coiled coil</keyword>
<evidence type="ECO:0000256" key="2">
    <source>
        <dbReference type="SAM" id="Coils"/>
    </source>
</evidence>
<evidence type="ECO:0000256" key="1">
    <source>
        <dbReference type="ARBA" id="ARBA00043985"/>
    </source>
</evidence>
<dbReference type="NCBIfam" id="TIGR02977">
    <property type="entry name" value="phageshock_pspA"/>
    <property type="match status" value="1"/>
</dbReference>
<dbReference type="GO" id="GO:0005829">
    <property type="term" value="C:cytosol"/>
    <property type="evidence" value="ECO:0007669"/>
    <property type="project" value="TreeGrafter"/>
</dbReference>
<dbReference type="InterPro" id="IPR014319">
    <property type="entry name" value="Phageshock_PspA"/>
</dbReference>
<reference evidence="4" key="2">
    <citation type="submission" date="2020-09" db="EMBL/GenBank/DDBJ databases">
        <authorList>
            <person name="Sun Q."/>
            <person name="Zhou Y."/>
        </authorList>
    </citation>
    <scope>NUCLEOTIDE SEQUENCE</scope>
    <source>
        <strain evidence="4">CGMCC 1.15360</strain>
    </source>
</reference>
<dbReference type="GO" id="GO:0009271">
    <property type="term" value="P:phage shock"/>
    <property type="evidence" value="ECO:0007669"/>
    <property type="project" value="TreeGrafter"/>
</dbReference>